<name>A0A1G9ZNQ4_9ACTO</name>
<evidence type="ECO:0000256" key="4">
    <source>
        <dbReference type="ARBA" id="ARBA00022679"/>
    </source>
</evidence>
<dbReference type="Gene3D" id="3.90.550.10">
    <property type="entry name" value="Spore Coat Polysaccharide Biosynthesis Protein SpsA, Chain A"/>
    <property type="match status" value="1"/>
</dbReference>
<dbReference type="PANTHER" id="PTHR37316:SF3">
    <property type="entry name" value="TEICHOIC ACID GLYCEROL-PHOSPHATE TRANSFERASE"/>
    <property type="match status" value="1"/>
</dbReference>
<keyword evidence="4 8" id="KW-0808">Transferase</keyword>
<dbReference type="RefSeq" id="WP_143013662.1">
    <property type="nucleotide sequence ID" value="NZ_FNIM01000001.1"/>
</dbReference>
<dbReference type="GO" id="GO:0005886">
    <property type="term" value="C:plasma membrane"/>
    <property type="evidence" value="ECO:0007669"/>
    <property type="project" value="UniProtKB-SubCell"/>
</dbReference>
<protein>
    <submittedName>
        <fullName evidence="8">CDP-glycerol glycerophosphotransferase, TagB/SpsB family</fullName>
    </submittedName>
</protein>
<dbReference type="GO" id="GO:0019350">
    <property type="term" value="P:teichoic acid biosynthetic process"/>
    <property type="evidence" value="ECO:0007669"/>
    <property type="project" value="UniProtKB-KW"/>
</dbReference>
<keyword evidence="5" id="KW-0777">Teichoic acid biosynthesis</keyword>
<keyword evidence="3" id="KW-1003">Cell membrane</keyword>
<keyword evidence="9" id="KW-1185">Reference proteome</keyword>
<evidence type="ECO:0000313" key="8">
    <source>
        <dbReference type="EMBL" id="SDN22223.1"/>
    </source>
</evidence>
<evidence type="ECO:0000256" key="3">
    <source>
        <dbReference type="ARBA" id="ARBA00022475"/>
    </source>
</evidence>
<dbReference type="Pfam" id="PF04464">
    <property type="entry name" value="Glyphos_transf"/>
    <property type="match status" value="1"/>
</dbReference>
<comment type="subcellular location">
    <subcellularLocation>
        <location evidence="1">Cell membrane</location>
        <topology evidence="1">Peripheral membrane protein</topology>
    </subcellularLocation>
</comment>
<dbReference type="PANTHER" id="PTHR37316">
    <property type="entry name" value="TEICHOIC ACID GLYCEROL-PHOSPHATE PRIMASE"/>
    <property type="match status" value="1"/>
</dbReference>
<dbReference type="Pfam" id="PF00535">
    <property type="entry name" value="Glycos_transf_2"/>
    <property type="match status" value="1"/>
</dbReference>
<dbReference type="InterPro" id="IPR001173">
    <property type="entry name" value="Glyco_trans_2-like"/>
</dbReference>
<dbReference type="InterPro" id="IPR043149">
    <property type="entry name" value="TagF_N"/>
</dbReference>
<evidence type="ECO:0000256" key="6">
    <source>
        <dbReference type="ARBA" id="ARBA00023136"/>
    </source>
</evidence>
<gene>
    <name evidence="8" type="ORF">SAMN05216355_101286</name>
</gene>
<proteinExistence type="inferred from homology"/>
<sequence>MGAKTAIAKVVRSLGGDFIVESPRVRAMFGAPIYKRMLPNSVSRENGWRSGGVVAVANEAKEIDQKAPVEPKGGNARTSVSGPKLSVIVPSYNVEEYIAECLESVLRQTHSNLEIIIVDDGSTDRTGVIADQYSRKDSRVKVIHKVNGGLGAARNTGLKSATGKYVTFIDSDDDIPQTAYKALVSTLERTGSAFASGAISRFNSQKEWTPAWVHEVHSEQRESISATDFPPVLWDLFVCNKVFRREVWDNLVGSFPEGTLYEDQECTAKLFAAAVKFDLIKDNVYRWRLRDDGSSITQNKSDVNDLRQRIGVADTVRPIIESSDDAGLISYWYSKLLCEDLYYYYREVPRAVPEFWDVLCQGVERFYDDESLKLTGWPLGRRLMALAARRKDYQAFETVLMETLERGEKTQLVRGDDGLIRETMPSMATFSSTVPDEVCAVADEGSIANQAFITHIEYAPDGLLRLDGVVYYDGMLPSEERQLEAKLIDGSADSLAGFELEVRADKRVDETANSFTENPFVSAAGGGFTVTVSPQDISTIASHYGSTETPVLKLYIRLAEHGLNRWVPVTRVVSMASRNTLHVGSFTADGHRALPASDGAEYGVKVLSPRIRARRHQLSSDGALELALELNNRSPESLARRFDVSELYVEAVIDGEVVASNRLTLAREGSHRLWRGVLQLSTRRSYAAQNLVWIDIRVRTPGGAVAPIAANSGGPSAQLAGVFYTEATGYGYLRVAYINQAAYVSDVSFDACSGILTICGRAQINDRSVRQTTPSFALVGKTRNILPAATKYDKSSSSYEVTFDLLELDIDGRRTAVPAQNYVFEILTATGRKLPASMWPRRTVELADRLPLRYYGGTYRLIVQPVQNNGISVNVGSRFTWDESGPYSQRRLSEMNFSVLTRKIEDAVLFESFGGRAVTDTPKALDAYVASNRTDLKRYWTVRDGSVAVPEGATAVTLYSEEWYRAASRSLYLVNNNNFPFSFRKAPEQVYVQTWHGTPLKRIGNDVPSANLSLSYRRLMLREARYWNWLIAQSHWAAPVLSRAFGYEGDVVTEGYPRNDSLLQGRVSDERRDRVRRYLGIPDGQLAVLYAPTWRDNRRAANGHYAQTLFLEYSKVQNALGDSAVVLQRGHVNTAYTQGGTYGPNVIDVNSYADVNDLYLAADVLITDYSSVMFDFVTTGKPIMFLAPDLATYRDVTRGFYFDFERSAPGPILSTTAECIDCLRSLPEMAARYDGAYGRFVRRYAPFDDGRAAERVGKIVFGSK</sequence>
<evidence type="ECO:0000256" key="2">
    <source>
        <dbReference type="ARBA" id="ARBA00010488"/>
    </source>
</evidence>
<dbReference type="Gene3D" id="3.40.50.12580">
    <property type="match status" value="1"/>
</dbReference>
<dbReference type="Gene3D" id="3.40.50.11820">
    <property type="match status" value="1"/>
</dbReference>
<evidence type="ECO:0000256" key="5">
    <source>
        <dbReference type="ARBA" id="ARBA00022944"/>
    </source>
</evidence>
<dbReference type="EMBL" id="FNIM01000001">
    <property type="protein sequence ID" value="SDN22223.1"/>
    <property type="molecule type" value="Genomic_DNA"/>
</dbReference>
<evidence type="ECO:0000313" key="9">
    <source>
        <dbReference type="Proteomes" id="UP000198541"/>
    </source>
</evidence>
<dbReference type="GO" id="GO:0047355">
    <property type="term" value="F:CDP-glycerol glycerophosphotransferase activity"/>
    <property type="evidence" value="ECO:0007669"/>
    <property type="project" value="InterPro"/>
</dbReference>
<keyword evidence="6" id="KW-0472">Membrane</keyword>
<evidence type="ECO:0000259" key="7">
    <source>
        <dbReference type="Pfam" id="PF00535"/>
    </source>
</evidence>
<dbReference type="SUPFAM" id="SSF53756">
    <property type="entry name" value="UDP-Glycosyltransferase/glycogen phosphorylase"/>
    <property type="match status" value="1"/>
</dbReference>
<dbReference type="InterPro" id="IPR051612">
    <property type="entry name" value="Teichoic_Acid_Biosynth"/>
</dbReference>
<organism evidence="8 9">
    <name type="scientific">Actinomyces ruminicola</name>
    <dbReference type="NCBI Taxonomy" id="332524"/>
    <lineage>
        <taxon>Bacteria</taxon>
        <taxon>Bacillati</taxon>
        <taxon>Actinomycetota</taxon>
        <taxon>Actinomycetes</taxon>
        <taxon>Actinomycetales</taxon>
        <taxon>Actinomycetaceae</taxon>
        <taxon>Actinomyces</taxon>
    </lineage>
</organism>
<comment type="similarity">
    <text evidence="2">Belongs to the CDP-glycerol glycerophosphotransferase family.</text>
</comment>
<dbReference type="InterPro" id="IPR007554">
    <property type="entry name" value="Glycerophosphate_synth"/>
</dbReference>
<dbReference type="InterPro" id="IPR029044">
    <property type="entry name" value="Nucleotide-diphossugar_trans"/>
</dbReference>
<feature type="domain" description="Glycosyltransferase 2-like" evidence="7">
    <location>
        <begin position="86"/>
        <end position="248"/>
    </location>
</feature>
<dbReference type="InterPro" id="IPR043148">
    <property type="entry name" value="TagF_C"/>
</dbReference>
<dbReference type="AlphaFoldDB" id="A0A1G9ZNQ4"/>
<evidence type="ECO:0000256" key="1">
    <source>
        <dbReference type="ARBA" id="ARBA00004202"/>
    </source>
</evidence>
<accession>A0A1G9ZNQ4</accession>
<dbReference type="CDD" id="cd00761">
    <property type="entry name" value="Glyco_tranf_GTA_type"/>
    <property type="match status" value="1"/>
</dbReference>
<reference evidence="9" key="1">
    <citation type="submission" date="2016-10" db="EMBL/GenBank/DDBJ databases">
        <authorList>
            <person name="Varghese N."/>
            <person name="Submissions S."/>
        </authorList>
    </citation>
    <scope>NUCLEOTIDE SEQUENCE [LARGE SCALE GENOMIC DNA]</scope>
    <source>
        <strain evidence="9">DSM 27982</strain>
    </source>
</reference>
<dbReference type="Proteomes" id="UP000198541">
    <property type="component" value="Unassembled WGS sequence"/>
</dbReference>
<dbReference type="SUPFAM" id="SSF53448">
    <property type="entry name" value="Nucleotide-diphospho-sugar transferases"/>
    <property type="match status" value="1"/>
</dbReference>